<comment type="caution">
    <text evidence="10">The sequence shown here is derived from an EMBL/GenBank/DDBJ whole genome shotgun (WGS) entry which is preliminary data.</text>
</comment>
<keyword evidence="3" id="KW-0999">Mitochondrion inner membrane</keyword>
<dbReference type="EMBL" id="JBBWUH010000006">
    <property type="protein sequence ID" value="KAK8164595.1"/>
    <property type="molecule type" value="Genomic_DNA"/>
</dbReference>
<evidence type="ECO:0000256" key="8">
    <source>
        <dbReference type="SAM" id="Phobius"/>
    </source>
</evidence>
<protein>
    <recommendedName>
        <fullName evidence="9">Letm1 RBD domain-containing protein</fullName>
    </recommendedName>
</protein>
<gene>
    <name evidence="10" type="ORF">IWX90DRAFT_437296</name>
</gene>
<dbReference type="Proteomes" id="UP001456524">
    <property type="component" value="Unassembled WGS sequence"/>
</dbReference>
<evidence type="ECO:0000256" key="4">
    <source>
        <dbReference type="ARBA" id="ARBA00022989"/>
    </source>
</evidence>
<dbReference type="PROSITE" id="PS51758">
    <property type="entry name" value="LETM1_RBD"/>
    <property type="match status" value="1"/>
</dbReference>
<reference evidence="10 11" key="1">
    <citation type="journal article" date="2022" name="G3 (Bethesda)">
        <title>Enemy or ally: a genomic approach to elucidate the lifestyle of Phyllosticta citrichinaensis.</title>
        <authorList>
            <person name="Buijs V.A."/>
            <person name="Groenewald J.Z."/>
            <person name="Haridas S."/>
            <person name="LaButti K.M."/>
            <person name="Lipzen A."/>
            <person name="Martin F.M."/>
            <person name="Barry K."/>
            <person name="Grigoriev I.V."/>
            <person name="Crous P.W."/>
            <person name="Seidl M.F."/>
        </authorList>
    </citation>
    <scope>NUCLEOTIDE SEQUENCE [LARGE SCALE GENOMIC DNA]</scope>
    <source>
        <strain evidence="10 11">CBS 129764</strain>
    </source>
</reference>
<accession>A0ABR1XST2</accession>
<proteinExistence type="predicted"/>
<organism evidence="10 11">
    <name type="scientific">Phyllosticta citrichinensis</name>
    <dbReference type="NCBI Taxonomy" id="1130410"/>
    <lineage>
        <taxon>Eukaryota</taxon>
        <taxon>Fungi</taxon>
        <taxon>Dikarya</taxon>
        <taxon>Ascomycota</taxon>
        <taxon>Pezizomycotina</taxon>
        <taxon>Dothideomycetes</taxon>
        <taxon>Dothideomycetes incertae sedis</taxon>
        <taxon>Botryosphaeriales</taxon>
        <taxon>Phyllostictaceae</taxon>
        <taxon>Phyllosticta</taxon>
    </lineage>
</organism>
<evidence type="ECO:0000256" key="1">
    <source>
        <dbReference type="ARBA" id="ARBA00004434"/>
    </source>
</evidence>
<keyword evidence="11" id="KW-1185">Reference proteome</keyword>
<dbReference type="PANTHER" id="PTHR14009:SF1">
    <property type="entry name" value="MITOCHONDRIAL PROTON_CALCIUM EXCHANGER PROTEIN"/>
    <property type="match status" value="1"/>
</dbReference>
<dbReference type="InterPro" id="IPR044202">
    <property type="entry name" value="LETM1/MDM38-like"/>
</dbReference>
<comment type="subcellular location">
    <subcellularLocation>
        <location evidence="1">Mitochondrion inner membrane</location>
        <topology evidence="1">Single-pass membrane protein</topology>
    </subcellularLocation>
</comment>
<name>A0ABR1XST2_9PEZI</name>
<dbReference type="InterPro" id="IPR033122">
    <property type="entry name" value="LETM1-like_RBD"/>
</dbReference>
<evidence type="ECO:0000313" key="10">
    <source>
        <dbReference type="EMBL" id="KAK8164595.1"/>
    </source>
</evidence>
<keyword evidence="5 7" id="KW-0496">Mitochondrion</keyword>
<evidence type="ECO:0000256" key="2">
    <source>
        <dbReference type="ARBA" id="ARBA00022692"/>
    </source>
</evidence>
<dbReference type="PANTHER" id="PTHR14009">
    <property type="entry name" value="LEUCINE ZIPPER-EF-HAND CONTAINING TRANSMEMBRANE PROTEIN"/>
    <property type="match status" value="1"/>
</dbReference>
<keyword evidence="6 8" id="KW-0472">Membrane</keyword>
<evidence type="ECO:0000256" key="7">
    <source>
        <dbReference type="PROSITE-ProRule" id="PRU01094"/>
    </source>
</evidence>
<dbReference type="Pfam" id="PF07766">
    <property type="entry name" value="LETM1_RBD"/>
    <property type="match status" value="1"/>
</dbReference>
<sequence length="350" mass="40334">MSTLLRTGRPARICRISPCLQASRRVSDRVERVDRVNPPASTLPAPVKLPAKDGHDSKVKYWFEFGKAYLSFFKTGVKNVWANSQVARELRKTKEDDLTRADFQLIARSRHDMTRLPIFAVVFVLCGEFTLLVAPFMAGVMPKTCRPPQIEEGLLRRAETQRQVAEQRWQAVVDSLPPNLKPLARQRPSELLERGRNLVGTGEDGAVILTRTTNALSFQMACMYDLYTKPMFKLREKSTQWGPLSQAVAVWMFSKREHRRVTKQYSYLIRDSELLVRDGGTQALNSRELRLACAERGINVLDRSEEELRHDLNRWLSADAKKRDQMMREAMPEMKEELDQLTEVQKAMRR</sequence>
<feature type="transmembrane region" description="Helical" evidence="8">
    <location>
        <begin position="118"/>
        <end position="141"/>
    </location>
</feature>
<evidence type="ECO:0000256" key="3">
    <source>
        <dbReference type="ARBA" id="ARBA00022792"/>
    </source>
</evidence>
<evidence type="ECO:0000313" key="11">
    <source>
        <dbReference type="Proteomes" id="UP001456524"/>
    </source>
</evidence>
<evidence type="ECO:0000256" key="6">
    <source>
        <dbReference type="ARBA" id="ARBA00023136"/>
    </source>
</evidence>
<keyword evidence="4 8" id="KW-1133">Transmembrane helix</keyword>
<evidence type="ECO:0000256" key="5">
    <source>
        <dbReference type="ARBA" id="ARBA00023128"/>
    </source>
</evidence>
<evidence type="ECO:0000259" key="9">
    <source>
        <dbReference type="PROSITE" id="PS51758"/>
    </source>
</evidence>
<feature type="domain" description="Letm1 RBD" evidence="9">
    <location>
        <begin position="156"/>
        <end position="350"/>
    </location>
</feature>
<keyword evidence="2 8" id="KW-0812">Transmembrane</keyword>